<dbReference type="Pfam" id="PF04246">
    <property type="entry name" value="RseC_MucC"/>
    <property type="match status" value="1"/>
</dbReference>
<evidence type="ECO:0000256" key="1">
    <source>
        <dbReference type="SAM" id="Phobius"/>
    </source>
</evidence>
<evidence type="ECO:0000313" key="3">
    <source>
        <dbReference type="Proteomes" id="UP000033684"/>
    </source>
</evidence>
<dbReference type="PANTHER" id="PTHR35867:SF1">
    <property type="entry name" value="PROTEIN RSEC"/>
    <property type="match status" value="1"/>
</dbReference>
<dbReference type="RefSeq" id="WP_045780007.1">
    <property type="nucleotide sequence ID" value="NZ_LAJX01000185.1"/>
</dbReference>
<protein>
    <submittedName>
        <fullName evidence="2">Positive regulator of sigma E, RseC/MucC</fullName>
    </submittedName>
</protein>
<keyword evidence="3" id="KW-1185">Reference proteome</keyword>
<dbReference type="InterPro" id="IPR026268">
    <property type="entry name" value="RseC"/>
</dbReference>
<dbReference type="AlphaFoldDB" id="A0A0F3IG98"/>
<dbReference type="PIRSF" id="PIRSF004923">
    <property type="entry name" value="RseC"/>
    <property type="match status" value="1"/>
</dbReference>
<sequence>MIEEIAIVVKTDEQQTWVNSCPESACGGCAQKSGCTSHALSSVLRNQPIPVDSAIPLHPGDHVVVAVDEQLLLCAALVVYVLPLLALFFGIVIADTSLPPTLPYRDLSLAGLGLLVFLTCLIVINRVQHVFIVNVYTRPVVVKKL</sequence>
<keyword evidence="1" id="KW-1133">Transmembrane helix</keyword>
<gene>
    <name evidence="2" type="ORF">VZ94_16125</name>
</gene>
<dbReference type="Proteomes" id="UP000033684">
    <property type="component" value="Unassembled WGS sequence"/>
</dbReference>
<accession>A0A0F3IG98</accession>
<reference evidence="3" key="1">
    <citation type="submission" date="2015-03" db="EMBL/GenBank/DDBJ databases">
        <title>Draft genome sequence of a novel methanotroph (Sn10-6) isolated from flooded ricefield rhizosphere in India.</title>
        <authorList>
            <person name="Pandit P.S."/>
            <person name="Pore S.D."/>
            <person name="Arora P."/>
            <person name="Kapse N.G."/>
            <person name="Dhakephalkar P.K."/>
            <person name="Rahalkar M.C."/>
        </authorList>
    </citation>
    <scope>NUCLEOTIDE SEQUENCE [LARGE SCALE GENOMIC DNA]</scope>
    <source>
        <strain evidence="3">Sn10-6</strain>
    </source>
</reference>
<dbReference type="EMBL" id="LAJX01000185">
    <property type="protein sequence ID" value="KJV05712.1"/>
    <property type="molecule type" value="Genomic_DNA"/>
</dbReference>
<evidence type="ECO:0000313" key="2">
    <source>
        <dbReference type="EMBL" id="KJV05712.1"/>
    </source>
</evidence>
<organism evidence="2 3">
    <name type="scientific">Methylocucumis oryzae</name>
    <dbReference type="NCBI Taxonomy" id="1632867"/>
    <lineage>
        <taxon>Bacteria</taxon>
        <taxon>Pseudomonadati</taxon>
        <taxon>Pseudomonadota</taxon>
        <taxon>Gammaproteobacteria</taxon>
        <taxon>Methylococcales</taxon>
        <taxon>Methylococcaceae</taxon>
        <taxon>Methylocucumis</taxon>
    </lineage>
</organism>
<dbReference type="OrthoDB" id="9795854at2"/>
<feature type="transmembrane region" description="Helical" evidence="1">
    <location>
        <begin position="71"/>
        <end position="94"/>
    </location>
</feature>
<feature type="transmembrane region" description="Helical" evidence="1">
    <location>
        <begin position="106"/>
        <end position="124"/>
    </location>
</feature>
<dbReference type="PANTHER" id="PTHR35867">
    <property type="entry name" value="PROTEIN RSEC"/>
    <property type="match status" value="1"/>
</dbReference>
<keyword evidence="1" id="KW-0472">Membrane</keyword>
<comment type="caution">
    <text evidence="2">The sequence shown here is derived from an EMBL/GenBank/DDBJ whole genome shotgun (WGS) entry which is preliminary data.</text>
</comment>
<reference evidence="2 3" key="2">
    <citation type="journal article" date="2016" name="Microb. Ecol.">
        <title>Genome Characteristics of a Novel Type I Methanotroph (Sn10-6) Isolated from a Flooded Indian Rice Field.</title>
        <authorList>
            <person name="Rahalkar M.C."/>
            <person name="Pandit P.S."/>
            <person name="Dhakephalkar P.K."/>
            <person name="Pore S."/>
            <person name="Arora P."/>
            <person name="Kapse N."/>
        </authorList>
    </citation>
    <scope>NUCLEOTIDE SEQUENCE [LARGE SCALE GENOMIC DNA]</scope>
    <source>
        <strain evidence="2 3">Sn10-6</strain>
    </source>
</reference>
<name>A0A0F3IG98_9GAMM</name>
<proteinExistence type="predicted"/>
<keyword evidence="1" id="KW-0812">Transmembrane</keyword>
<dbReference type="InterPro" id="IPR007359">
    <property type="entry name" value="SigmaE_reg_RseC_MucC"/>
</dbReference>